<feature type="transmembrane region" description="Helical" evidence="1">
    <location>
        <begin position="55"/>
        <end position="74"/>
    </location>
</feature>
<dbReference type="Proteomes" id="UP000037043">
    <property type="component" value="Unassembled WGS sequence"/>
</dbReference>
<protein>
    <recommendedName>
        <fullName evidence="4">Class IIb bacteriocin, lactobin A/cerein 7B family</fullName>
    </recommendedName>
</protein>
<evidence type="ECO:0000313" key="2">
    <source>
        <dbReference type="EMBL" id="KOA19072.1"/>
    </source>
</evidence>
<dbReference type="AlphaFoldDB" id="A0A0L6Z7X6"/>
<keyword evidence="1" id="KW-1133">Transmembrane helix</keyword>
<evidence type="ECO:0000256" key="1">
    <source>
        <dbReference type="SAM" id="Phobius"/>
    </source>
</evidence>
<dbReference type="EMBL" id="LHUR01000029">
    <property type="protein sequence ID" value="KOA19072.1"/>
    <property type="molecule type" value="Genomic_DNA"/>
</dbReference>
<dbReference type="PATRIC" id="fig|1121318.3.peg.2585"/>
<feature type="transmembrane region" description="Helical" evidence="1">
    <location>
        <begin position="27"/>
        <end position="50"/>
    </location>
</feature>
<comment type="caution">
    <text evidence="2">The sequence shown here is derived from an EMBL/GenBank/DDBJ whole genome shotgun (WGS) entry which is preliminary data.</text>
</comment>
<sequence>MELILDSRFDSLSFTELNEINGGVNGWQVAAITVGAVAFAFAPVIGAAVFAGGGLASAGLGAAFGAAAGGATIIDEALKW</sequence>
<proteinExistence type="predicted"/>
<keyword evidence="3" id="KW-1185">Reference proteome</keyword>
<evidence type="ECO:0000313" key="3">
    <source>
        <dbReference type="Proteomes" id="UP000037043"/>
    </source>
</evidence>
<evidence type="ECO:0008006" key="4">
    <source>
        <dbReference type="Google" id="ProtNLM"/>
    </source>
</evidence>
<dbReference type="STRING" id="36844.SAMN04488501_12912"/>
<name>A0A0L6Z7X6_9CLOT</name>
<accession>A0A0L6Z7X6</accession>
<keyword evidence="1" id="KW-0812">Transmembrane</keyword>
<reference evidence="3" key="1">
    <citation type="submission" date="2015-08" db="EMBL/GenBank/DDBJ databases">
        <title>Genome sequence of the strict anaerobe Clostridium homopropionicum LuHBu1 (DSM 5847T).</title>
        <authorList>
            <person name="Poehlein A."/>
            <person name="Beck M."/>
            <person name="Schiel-Bengelsdorf B."/>
            <person name="Bengelsdorf F.R."/>
            <person name="Daniel R."/>
            <person name="Duerre P."/>
        </authorList>
    </citation>
    <scope>NUCLEOTIDE SEQUENCE [LARGE SCALE GENOMIC DNA]</scope>
    <source>
        <strain evidence="3">DSM 5847</strain>
    </source>
</reference>
<keyword evidence="1" id="KW-0472">Membrane</keyword>
<gene>
    <name evidence="2" type="ORF">CLHOM_25750</name>
</gene>
<organism evidence="2 3">
    <name type="scientific">Clostridium homopropionicum DSM 5847</name>
    <dbReference type="NCBI Taxonomy" id="1121318"/>
    <lineage>
        <taxon>Bacteria</taxon>
        <taxon>Bacillati</taxon>
        <taxon>Bacillota</taxon>
        <taxon>Clostridia</taxon>
        <taxon>Eubacteriales</taxon>
        <taxon>Clostridiaceae</taxon>
        <taxon>Clostridium</taxon>
    </lineage>
</organism>
<dbReference type="RefSeq" id="WP_052222066.1">
    <property type="nucleotide sequence ID" value="NZ_LHUR01000029.1"/>
</dbReference>